<feature type="domain" description="Lipid-binding serum glycoprotein N-terminal" evidence="9">
    <location>
        <begin position="63"/>
        <end position="287"/>
    </location>
</feature>
<evidence type="ECO:0000256" key="2">
    <source>
        <dbReference type="ARBA" id="ARBA00007292"/>
    </source>
</evidence>
<comment type="subcellular location">
    <subcellularLocation>
        <location evidence="1 8">Secreted</location>
    </subcellularLocation>
</comment>
<dbReference type="InterPro" id="IPR032942">
    <property type="entry name" value="BPI/LBP/Plunc"/>
</dbReference>
<dbReference type="InterPro" id="IPR030675">
    <property type="entry name" value="BPI/LBP"/>
</dbReference>
<dbReference type="GO" id="GO:0008289">
    <property type="term" value="F:lipid binding"/>
    <property type="evidence" value="ECO:0007669"/>
    <property type="project" value="InterPro"/>
</dbReference>
<proteinExistence type="inferred from homology"/>
<feature type="domain" description="Lipid-binding serum glycoprotein C-terminal" evidence="10">
    <location>
        <begin position="302"/>
        <end position="505"/>
    </location>
</feature>
<name>A0A6P6ELH5_OCTDE</name>
<sequence length="538" mass="59054">MSSSSQSTFVSVQTRDALEDEDAFRSQPPQVRAEMRPVLWGCLLVWSLWGAPAQAAYAGIKARVTQRALDFGVQAGMEMIEQILKEKHIPDLKGSETLEFLKIDYVNYNFSNIKINAFSSPNASLAFVPGVGIRVLTNHGTTNVSLDWEVRAPLFHDVGGADLFLSGVYFTGVLIPTQNTFGQPALQLRDCSAQVSHAHVSFEGELSALYNTFAEPMEKPILKNLNTMLCPIITDQVEALNVNLSSLDVLTKIDNFTLLDCSLIGPPEITEHYLDLHLKGTFHPPADLADPPFSPEPFELPERLDSMLYVGISEYFFRSASFAHFAAGAFGITLSTKEISSHLIQNSQGIGAVLSQIAGLYLLPQPLMLRIMATEPPAVRLQPGNFTLDIPASVLLLTQLRNTSEVQPIVSMDFVASTSVGLAILGQRLICSLSLNRFRLIGPESNRSDIKVLRFENILSSILHFGVLPLANTKLQQGFPLPRPYNVSLANSDIEVLEGFILISTDLKYETSPKQQPGFHGWGELNQIGRDGTGQPAM</sequence>
<dbReference type="FunFam" id="3.15.10.10:FF:000001">
    <property type="entry name" value="phospholipid transfer protein-like"/>
    <property type="match status" value="1"/>
</dbReference>
<dbReference type="FunFam" id="3.15.20.10:FF:000001">
    <property type="entry name" value="Phospholipid transfer protein"/>
    <property type="match status" value="1"/>
</dbReference>
<evidence type="ECO:0000256" key="3">
    <source>
        <dbReference type="ARBA" id="ARBA00022525"/>
    </source>
</evidence>
<dbReference type="GeneID" id="101566070"/>
<reference evidence="12" key="1">
    <citation type="submission" date="2025-08" db="UniProtKB">
        <authorList>
            <consortium name="RefSeq"/>
        </authorList>
    </citation>
    <scope>IDENTIFICATION</scope>
</reference>
<dbReference type="Gene3D" id="3.15.20.10">
    <property type="entry name" value="Bactericidal permeability-increasing protein, domain 2"/>
    <property type="match status" value="1"/>
</dbReference>
<comment type="subunit">
    <text evidence="8">Monomer. Homodimer; disulfide-linked.</text>
</comment>
<evidence type="ECO:0000256" key="7">
    <source>
        <dbReference type="PIRSR" id="PIRSR002417-50"/>
    </source>
</evidence>
<keyword evidence="3 8" id="KW-0964">Secreted</keyword>
<evidence type="ECO:0000259" key="10">
    <source>
        <dbReference type="SMART" id="SM00329"/>
    </source>
</evidence>
<keyword evidence="8" id="KW-0929">Antimicrobial</keyword>
<dbReference type="Pfam" id="PF01273">
    <property type="entry name" value="LBP_BPI_CETP"/>
    <property type="match status" value="1"/>
</dbReference>
<dbReference type="InterPro" id="IPR017942">
    <property type="entry name" value="Lipid-bd_serum_glycop_N"/>
</dbReference>
<keyword evidence="8" id="KW-0044">Antibiotic</keyword>
<dbReference type="Pfam" id="PF02886">
    <property type="entry name" value="LBP_BPI_CETP_C"/>
    <property type="match status" value="1"/>
</dbReference>
<dbReference type="SMART" id="SM00328">
    <property type="entry name" value="BPI1"/>
    <property type="match status" value="1"/>
</dbReference>
<dbReference type="InterPro" id="IPR001124">
    <property type="entry name" value="Lipid-bd_serum_glycop_C"/>
</dbReference>
<dbReference type="SUPFAM" id="SSF55394">
    <property type="entry name" value="Bactericidal permeability-increasing protein, BPI"/>
    <property type="match status" value="2"/>
</dbReference>
<dbReference type="GO" id="GO:0050829">
    <property type="term" value="P:defense response to Gram-negative bacterium"/>
    <property type="evidence" value="ECO:0007669"/>
    <property type="project" value="UniProtKB-UniRule"/>
</dbReference>
<dbReference type="OrthoDB" id="9938407at2759"/>
<keyword evidence="4 8" id="KW-0732">Signal</keyword>
<evidence type="ECO:0000256" key="1">
    <source>
        <dbReference type="ARBA" id="ARBA00004613"/>
    </source>
</evidence>
<comment type="domain">
    <text evidence="8">The N- and C-terminal barrels adopt an identical fold despite having only 13% of conserved residues.</text>
</comment>
<feature type="disulfide bond" evidence="7">
    <location>
        <begin position="191"/>
        <end position="230"/>
    </location>
</feature>
<dbReference type="GO" id="GO:0045087">
    <property type="term" value="P:innate immune response"/>
    <property type="evidence" value="ECO:0007669"/>
    <property type="project" value="UniProtKB-UniRule"/>
</dbReference>
<evidence type="ECO:0000256" key="5">
    <source>
        <dbReference type="ARBA" id="ARBA00023157"/>
    </source>
</evidence>
<dbReference type="Proteomes" id="UP000515203">
    <property type="component" value="Unplaced"/>
</dbReference>
<dbReference type="SMART" id="SM00329">
    <property type="entry name" value="BPI2"/>
    <property type="match status" value="1"/>
</dbReference>
<dbReference type="RefSeq" id="XP_023573134.1">
    <property type="nucleotide sequence ID" value="XM_023717366.1"/>
</dbReference>
<dbReference type="AlphaFoldDB" id="A0A6P6ELH5"/>
<evidence type="ECO:0000313" key="12">
    <source>
        <dbReference type="RefSeq" id="XP_023573134.1"/>
    </source>
</evidence>
<protein>
    <recommendedName>
        <fullName evidence="8">Bactericidal permeability-increasing protein</fullName>
        <shortName evidence="8">BPI</shortName>
    </recommendedName>
</protein>
<keyword evidence="8" id="KW-0399">Innate immunity</keyword>
<comment type="domain">
    <text evidence="8">The N-terminal region may be exposed to the interior of the granule, whereas the C-terminal portion may be embedded in the membrane. During phagocytosis and degranulation, proteases may be released and activated and cleave BPI at the junction of the N- and C-terminal portions of the molecule, providing controlled release of the N-terminal antibacterial fragment when bacteria are ingested.</text>
</comment>
<keyword evidence="6 8" id="KW-0325">Glycoprotein</keyword>
<dbReference type="Gene3D" id="3.15.10.10">
    <property type="entry name" value="Bactericidal permeability-increasing protein, domain 1"/>
    <property type="match status" value="1"/>
</dbReference>
<dbReference type="InterPro" id="IPR017943">
    <property type="entry name" value="Bactericidal_perm-incr_a/b_dom"/>
</dbReference>
<keyword evidence="11" id="KW-1185">Reference proteome</keyword>
<dbReference type="CTD" id="254240"/>
<dbReference type="PIRSF" id="PIRSF002417">
    <property type="entry name" value="Lipid_binding_protein"/>
    <property type="match status" value="1"/>
</dbReference>
<keyword evidence="8" id="KW-0391">Immunity</keyword>
<dbReference type="InParanoid" id="A0A6P6ELH5"/>
<dbReference type="PROSITE" id="PS00400">
    <property type="entry name" value="LBP_BPI_CETP"/>
    <property type="match status" value="1"/>
</dbReference>
<dbReference type="FunCoup" id="A0A6P6ELH5">
    <property type="interactions" value="159"/>
</dbReference>
<evidence type="ECO:0000256" key="6">
    <source>
        <dbReference type="ARBA" id="ARBA00023180"/>
    </source>
</evidence>
<evidence type="ECO:0000256" key="8">
    <source>
        <dbReference type="RuleBase" id="RU369039"/>
    </source>
</evidence>
<evidence type="ECO:0000313" key="11">
    <source>
        <dbReference type="Proteomes" id="UP000515203"/>
    </source>
</evidence>
<dbReference type="PANTHER" id="PTHR10504">
    <property type="entry name" value="BACTERICIDAL PERMEABILITY-INCREASING BPI PROTEIN-RELATED"/>
    <property type="match status" value="1"/>
</dbReference>
<dbReference type="InterPro" id="IPR017954">
    <property type="entry name" value="Lipid-bd_serum_glycop_CS"/>
</dbReference>
<organism evidence="11 12">
    <name type="scientific">Octodon degus</name>
    <name type="common">Degu</name>
    <name type="synonym">Sciurus degus</name>
    <dbReference type="NCBI Taxonomy" id="10160"/>
    <lineage>
        <taxon>Eukaryota</taxon>
        <taxon>Metazoa</taxon>
        <taxon>Chordata</taxon>
        <taxon>Craniata</taxon>
        <taxon>Vertebrata</taxon>
        <taxon>Euteleostomi</taxon>
        <taxon>Mammalia</taxon>
        <taxon>Eutheria</taxon>
        <taxon>Euarchontoglires</taxon>
        <taxon>Glires</taxon>
        <taxon>Rodentia</taxon>
        <taxon>Hystricomorpha</taxon>
        <taxon>Octodontidae</taxon>
        <taxon>Octodon</taxon>
    </lineage>
</organism>
<comment type="similarity">
    <text evidence="2">Belongs to the BPI/LBP/Plunc superfamily. BPI/LBP family.</text>
</comment>
<dbReference type="PANTHER" id="PTHR10504:SF17">
    <property type="entry name" value="BPI FOLD-CONTAINING FAMILY C PROTEIN"/>
    <property type="match status" value="1"/>
</dbReference>
<comment type="function">
    <text evidence="8">The cytotoxic action of BPI is limited to many species of Gram-negative bacteria; this specificity may be explained by a strong affinity of the very basic N-terminal half for the negatively charged lipopolysaccharides that are unique to the Gram-negative bacterial outer envelope.</text>
</comment>
<keyword evidence="5 7" id="KW-1015">Disulfide bond</keyword>
<dbReference type="GO" id="GO:0005615">
    <property type="term" value="C:extracellular space"/>
    <property type="evidence" value="ECO:0007669"/>
    <property type="project" value="UniProtKB-UniRule"/>
</dbReference>
<accession>A0A6P6ELH5</accession>
<evidence type="ECO:0000256" key="4">
    <source>
        <dbReference type="ARBA" id="ARBA00022729"/>
    </source>
</evidence>
<gene>
    <name evidence="12" type="primary">Bpifc</name>
</gene>
<evidence type="ECO:0000259" key="9">
    <source>
        <dbReference type="SMART" id="SM00328"/>
    </source>
</evidence>